<proteinExistence type="predicted"/>
<evidence type="ECO:0000313" key="3">
    <source>
        <dbReference type="EMBL" id="TKS97575.1"/>
    </source>
</evidence>
<dbReference type="PANTHER" id="PTHR11079">
    <property type="entry name" value="CYTOSINE DEAMINASE FAMILY MEMBER"/>
    <property type="match status" value="1"/>
</dbReference>
<dbReference type="Gene3D" id="3.40.140.10">
    <property type="entry name" value="Cytidine Deaminase, domain 2"/>
    <property type="match status" value="1"/>
</dbReference>
<protein>
    <submittedName>
        <fullName evidence="3">Nucleoside deaminase</fullName>
    </submittedName>
</protein>
<dbReference type="SUPFAM" id="SSF53927">
    <property type="entry name" value="Cytidine deaminase-like"/>
    <property type="match status" value="1"/>
</dbReference>
<evidence type="ECO:0000256" key="1">
    <source>
        <dbReference type="SAM" id="MobiDB-lite"/>
    </source>
</evidence>
<dbReference type="PROSITE" id="PS51747">
    <property type="entry name" value="CYT_DCMP_DEAMINASES_2"/>
    <property type="match status" value="1"/>
</dbReference>
<gene>
    <name evidence="3" type="ORF">E4U92_32460</name>
</gene>
<feature type="domain" description="CMP/dCMP-type deaminase" evidence="2">
    <location>
        <begin position="40"/>
        <end position="150"/>
    </location>
</feature>
<organism evidence="3 4">
    <name type="scientific">Streptomyces galbus</name>
    <dbReference type="NCBI Taxonomy" id="33898"/>
    <lineage>
        <taxon>Bacteria</taxon>
        <taxon>Bacillati</taxon>
        <taxon>Actinomycetota</taxon>
        <taxon>Actinomycetes</taxon>
        <taxon>Kitasatosporales</taxon>
        <taxon>Streptomycetaceae</taxon>
        <taxon>Streptomyces</taxon>
    </lineage>
</organism>
<dbReference type="GO" id="GO:0003824">
    <property type="term" value="F:catalytic activity"/>
    <property type="evidence" value="ECO:0007669"/>
    <property type="project" value="InterPro"/>
</dbReference>
<sequence length="201" mass="21612">MAGTGHPGRAPAVAAPHRDGVTVAPNDHDLSQHGTGTVDEAELPYLRRCIELAAEAVDAGDWPFGSVLVDADGKILAEDRNRESTTGDPTRHPEFELVRWAVTHLSPEERAAATVYTSGEHCPMCAAAHGWAGLGRIVYASSSRQARDWKAEWGVPVTSPLAPLSVQDVVPGQEVAGPVPELAEQVRELQWRFRLRNSAGD</sequence>
<dbReference type="Pfam" id="PF00383">
    <property type="entry name" value="dCMP_cyt_deam_1"/>
    <property type="match status" value="1"/>
</dbReference>
<feature type="region of interest" description="Disordered" evidence="1">
    <location>
        <begin position="1"/>
        <end position="20"/>
    </location>
</feature>
<accession>A0A4U5WBD1</accession>
<name>A0A4U5WBD1_STRGB</name>
<comment type="caution">
    <text evidence="3">The sequence shown here is derived from an EMBL/GenBank/DDBJ whole genome shotgun (WGS) entry which is preliminary data.</text>
</comment>
<dbReference type="InterPro" id="IPR016193">
    <property type="entry name" value="Cytidine_deaminase-like"/>
</dbReference>
<dbReference type="PANTHER" id="PTHR11079:SF179">
    <property type="entry name" value="TRNA(ADENINE(34)) DEAMINASE, CHLOROPLASTIC"/>
    <property type="match status" value="1"/>
</dbReference>
<evidence type="ECO:0000313" key="4">
    <source>
        <dbReference type="Proteomes" id="UP000308632"/>
    </source>
</evidence>
<evidence type="ECO:0000259" key="2">
    <source>
        <dbReference type="PROSITE" id="PS51747"/>
    </source>
</evidence>
<dbReference type="EMBL" id="SZPR01000034">
    <property type="protein sequence ID" value="TKS97575.1"/>
    <property type="molecule type" value="Genomic_DNA"/>
</dbReference>
<dbReference type="CDD" id="cd01285">
    <property type="entry name" value="nucleoside_deaminase"/>
    <property type="match status" value="1"/>
</dbReference>
<dbReference type="Proteomes" id="UP000308632">
    <property type="component" value="Unassembled WGS sequence"/>
</dbReference>
<dbReference type="InterPro" id="IPR002125">
    <property type="entry name" value="CMP_dCMP_dom"/>
</dbReference>
<reference evidence="3 4" key="1">
    <citation type="submission" date="2019-04" db="EMBL/GenBank/DDBJ databases">
        <title>Streptomyces lasaliensis sp.nov., an Actinomycete isolated from soil which produces the polyether antibiotic lasalocid.</title>
        <authorList>
            <person name="Erwin G."/>
            <person name="Haber C."/>
        </authorList>
    </citation>
    <scope>NUCLEOTIDE SEQUENCE [LARGE SCALE GENOMIC DNA]</scope>
    <source>
        <strain evidence="3 4">DSM 40089</strain>
    </source>
</reference>
<dbReference type="AlphaFoldDB" id="A0A4U5WBD1"/>